<evidence type="ECO:0000256" key="1">
    <source>
        <dbReference type="SAM" id="MobiDB-lite"/>
    </source>
</evidence>
<feature type="region of interest" description="Disordered" evidence="1">
    <location>
        <begin position="61"/>
        <end position="89"/>
    </location>
</feature>
<protein>
    <submittedName>
        <fullName evidence="2">Uncharacterized protein</fullName>
    </submittedName>
</protein>
<dbReference type="AlphaFoldDB" id="A0AAV3QPT3"/>
<accession>A0AAV3QPT3</accession>
<dbReference type="Proteomes" id="UP001454036">
    <property type="component" value="Unassembled WGS sequence"/>
</dbReference>
<proteinExistence type="predicted"/>
<name>A0AAV3QPT3_LITER</name>
<reference evidence="2 3" key="1">
    <citation type="submission" date="2024-01" db="EMBL/GenBank/DDBJ databases">
        <title>The complete chloroplast genome sequence of Lithospermum erythrorhizon: insights into the phylogenetic relationship among Boraginaceae species and the maternal lineages of purple gromwells.</title>
        <authorList>
            <person name="Okada T."/>
            <person name="Watanabe K."/>
        </authorList>
    </citation>
    <scope>NUCLEOTIDE SEQUENCE [LARGE SCALE GENOMIC DNA]</scope>
</reference>
<sequence length="89" mass="9597">MEMVGRRLLSWEGFEVEVGGRGCGGRVCFSGWRCKGVFTHWIVNIRVGQDGSSRSMVEFVKGGSEPSGSTTGIAKGSMAKRASKLRKGK</sequence>
<comment type="caution">
    <text evidence="2">The sequence shown here is derived from an EMBL/GenBank/DDBJ whole genome shotgun (WGS) entry which is preliminary data.</text>
</comment>
<organism evidence="2 3">
    <name type="scientific">Lithospermum erythrorhizon</name>
    <name type="common">Purple gromwell</name>
    <name type="synonym">Lithospermum officinale var. erythrorhizon</name>
    <dbReference type="NCBI Taxonomy" id="34254"/>
    <lineage>
        <taxon>Eukaryota</taxon>
        <taxon>Viridiplantae</taxon>
        <taxon>Streptophyta</taxon>
        <taxon>Embryophyta</taxon>
        <taxon>Tracheophyta</taxon>
        <taxon>Spermatophyta</taxon>
        <taxon>Magnoliopsida</taxon>
        <taxon>eudicotyledons</taxon>
        <taxon>Gunneridae</taxon>
        <taxon>Pentapetalae</taxon>
        <taxon>asterids</taxon>
        <taxon>lamiids</taxon>
        <taxon>Boraginales</taxon>
        <taxon>Boraginaceae</taxon>
        <taxon>Boraginoideae</taxon>
        <taxon>Lithospermeae</taxon>
        <taxon>Lithospermum</taxon>
    </lineage>
</organism>
<evidence type="ECO:0000313" key="2">
    <source>
        <dbReference type="EMBL" id="GAA0165088.1"/>
    </source>
</evidence>
<gene>
    <name evidence="2" type="ORF">LIER_43701</name>
</gene>
<evidence type="ECO:0000313" key="3">
    <source>
        <dbReference type="Proteomes" id="UP001454036"/>
    </source>
</evidence>
<keyword evidence="3" id="KW-1185">Reference proteome</keyword>
<dbReference type="EMBL" id="BAABME010037793">
    <property type="protein sequence ID" value="GAA0165088.1"/>
    <property type="molecule type" value="Genomic_DNA"/>
</dbReference>